<gene>
    <name evidence="9" type="primary">Tacc2</name>
    <name evidence="9" type="ORF">SYRPAR_R06266</name>
</gene>
<dbReference type="GO" id="GO:0007052">
    <property type="term" value="P:mitotic spindle organization"/>
    <property type="evidence" value="ECO:0007669"/>
    <property type="project" value="InterPro"/>
</dbReference>
<proteinExistence type="inferred from homology"/>
<feature type="domain" description="Transforming acidic coiled-coil-containing protein C-terminal" evidence="8">
    <location>
        <begin position="8"/>
        <end position="64"/>
    </location>
</feature>
<dbReference type="AlphaFoldDB" id="A0A7L3AQG4"/>
<keyword evidence="3" id="KW-0963">Cytoplasm</keyword>
<comment type="subcellular location">
    <subcellularLocation>
        <location evidence="1">Cytoplasm</location>
        <location evidence="1">Cytoskeleton</location>
    </subcellularLocation>
</comment>
<evidence type="ECO:0000256" key="6">
    <source>
        <dbReference type="ARBA" id="ARBA00023212"/>
    </source>
</evidence>
<comment type="caution">
    <text evidence="9">The sequence shown here is derived from an EMBL/GenBank/DDBJ whole genome shotgun (WGS) entry which is preliminary data.</text>
</comment>
<evidence type="ECO:0000256" key="7">
    <source>
        <dbReference type="SAM" id="Coils"/>
    </source>
</evidence>
<dbReference type="PANTHER" id="PTHR13924:SF11">
    <property type="entry name" value="TRANSFORMING ACIDIC COILED-COIL-CONTAINING PROTEIN 2"/>
    <property type="match status" value="1"/>
</dbReference>
<evidence type="ECO:0000313" key="9">
    <source>
        <dbReference type="EMBL" id="NXT22431.1"/>
    </source>
</evidence>
<evidence type="ECO:0000256" key="3">
    <source>
        <dbReference type="ARBA" id="ARBA00022490"/>
    </source>
</evidence>
<dbReference type="GO" id="GO:0021987">
    <property type="term" value="P:cerebral cortex development"/>
    <property type="evidence" value="ECO:0007669"/>
    <property type="project" value="TreeGrafter"/>
</dbReference>
<dbReference type="Proteomes" id="UP000536260">
    <property type="component" value="Unassembled WGS sequence"/>
</dbReference>
<dbReference type="InterPro" id="IPR007707">
    <property type="entry name" value="TACC_C"/>
</dbReference>
<sequence length="70" mass="7915">VTKICFFSRANAEIAQVRGKAQQEQAAHQASLRKEQLKVDALEKTLEQKNKEIEELTKICDELIAKMGKS</sequence>
<keyword evidence="6" id="KW-0206">Cytoskeleton</keyword>
<dbReference type="Gene3D" id="1.20.5.1700">
    <property type="match status" value="1"/>
</dbReference>
<accession>A0A7L3AQG4</accession>
<reference evidence="9 10" key="1">
    <citation type="submission" date="2019-09" db="EMBL/GenBank/DDBJ databases">
        <title>Bird 10,000 Genomes (B10K) Project - Family phase.</title>
        <authorList>
            <person name="Zhang G."/>
        </authorList>
    </citation>
    <scope>NUCLEOTIDE SEQUENCE [LARGE SCALE GENOMIC DNA]</scope>
    <source>
        <strain evidence="9">B10K-DU-003-42</strain>
        <tissue evidence="9">Mixed tissue sample</tissue>
    </source>
</reference>
<feature type="coiled-coil region" evidence="7">
    <location>
        <begin position="20"/>
        <end position="66"/>
    </location>
</feature>
<evidence type="ECO:0000256" key="2">
    <source>
        <dbReference type="ARBA" id="ARBA00009423"/>
    </source>
</evidence>
<name>A0A7L3AQG4_9AVES</name>
<evidence type="ECO:0000259" key="8">
    <source>
        <dbReference type="Pfam" id="PF05010"/>
    </source>
</evidence>
<keyword evidence="5 7" id="KW-0175">Coiled coil</keyword>
<evidence type="ECO:0000313" key="10">
    <source>
        <dbReference type="Proteomes" id="UP000536260"/>
    </source>
</evidence>
<evidence type="ECO:0000256" key="4">
    <source>
        <dbReference type="ARBA" id="ARBA00022553"/>
    </source>
</evidence>
<feature type="non-terminal residue" evidence="9">
    <location>
        <position position="70"/>
    </location>
</feature>
<dbReference type="PANTHER" id="PTHR13924">
    <property type="entry name" value="TRANSFORMING ACIDIC COILED-COIL CONTAINING PROTEIN 1/2"/>
    <property type="match status" value="1"/>
</dbReference>
<dbReference type="GO" id="GO:0005737">
    <property type="term" value="C:cytoplasm"/>
    <property type="evidence" value="ECO:0007669"/>
    <property type="project" value="TreeGrafter"/>
</dbReference>
<dbReference type="Pfam" id="PF05010">
    <property type="entry name" value="TACC_C"/>
    <property type="match status" value="1"/>
</dbReference>
<dbReference type="EMBL" id="VZTO01011336">
    <property type="protein sequence ID" value="NXT22431.1"/>
    <property type="molecule type" value="Genomic_DNA"/>
</dbReference>
<organism evidence="9 10">
    <name type="scientific">Syrrhaptes paradoxus</name>
    <name type="common">Pallas's sandgrouse</name>
    <dbReference type="NCBI Taxonomy" id="302527"/>
    <lineage>
        <taxon>Eukaryota</taxon>
        <taxon>Metazoa</taxon>
        <taxon>Chordata</taxon>
        <taxon>Craniata</taxon>
        <taxon>Vertebrata</taxon>
        <taxon>Euteleostomi</taxon>
        <taxon>Archelosauria</taxon>
        <taxon>Archosauria</taxon>
        <taxon>Dinosauria</taxon>
        <taxon>Saurischia</taxon>
        <taxon>Theropoda</taxon>
        <taxon>Coelurosauria</taxon>
        <taxon>Aves</taxon>
        <taxon>Neognathae</taxon>
        <taxon>Neoaves</taxon>
        <taxon>Columbimorphae</taxon>
        <taxon>Pterocliformes</taxon>
        <taxon>Pteroclidae</taxon>
        <taxon>Syrrhaptes</taxon>
    </lineage>
</organism>
<evidence type="ECO:0000256" key="5">
    <source>
        <dbReference type="ARBA" id="ARBA00023054"/>
    </source>
</evidence>
<keyword evidence="4" id="KW-0597">Phosphoprotein</keyword>
<protein>
    <submittedName>
        <fullName evidence="9">TACC2 protein</fullName>
    </submittedName>
</protein>
<keyword evidence="10" id="KW-1185">Reference proteome</keyword>
<feature type="non-terminal residue" evidence="9">
    <location>
        <position position="1"/>
    </location>
</feature>
<dbReference type="InterPro" id="IPR039915">
    <property type="entry name" value="TACC"/>
</dbReference>
<dbReference type="GO" id="GO:0007097">
    <property type="term" value="P:nuclear migration"/>
    <property type="evidence" value="ECO:0007669"/>
    <property type="project" value="TreeGrafter"/>
</dbReference>
<dbReference type="FunFam" id="1.20.5.1700:FF:000001">
    <property type="entry name" value="Transforming acidic coiled-coil-containing protein 1 isoform 2"/>
    <property type="match status" value="1"/>
</dbReference>
<evidence type="ECO:0000256" key="1">
    <source>
        <dbReference type="ARBA" id="ARBA00004245"/>
    </source>
</evidence>
<comment type="similarity">
    <text evidence="2">Belongs to the TACC family.</text>
</comment>
<dbReference type="GO" id="GO:0005856">
    <property type="term" value="C:cytoskeleton"/>
    <property type="evidence" value="ECO:0007669"/>
    <property type="project" value="UniProtKB-SubCell"/>
</dbReference>